<dbReference type="RefSeq" id="WP_380250605.1">
    <property type="nucleotide sequence ID" value="NZ_JBHUII010000004.1"/>
</dbReference>
<evidence type="ECO:0000313" key="1">
    <source>
        <dbReference type="EMBL" id="MFD2205720.1"/>
    </source>
</evidence>
<gene>
    <name evidence="1" type="ORF">ACFSKO_08865</name>
</gene>
<sequence>MFKITFFLISMVNGQQEMTLDGSEIYVDFESCNAAAAFVAENSPAGYSTIWECKISSTIK</sequence>
<accession>A0ABW5BLG0</accession>
<proteinExistence type="predicted"/>
<reference evidence="2" key="1">
    <citation type="journal article" date="2019" name="Int. J. Syst. Evol. Microbiol.">
        <title>The Global Catalogue of Microorganisms (GCM) 10K type strain sequencing project: providing services to taxonomists for standard genome sequencing and annotation.</title>
        <authorList>
            <consortium name="The Broad Institute Genomics Platform"/>
            <consortium name="The Broad Institute Genome Sequencing Center for Infectious Disease"/>
            <person name="Wu L."/>
            <person name="Ma J."/>
        </authorList>
    </citation>
    <scope>NUCLEOTIDE SEQUENCE [LARGE SCALE GENOMIC DNA]</scope>
    <source>
        <strain evidence="2">CGMCC 4.7192</strain>
    </source>
</reference>
<dbReference type="Proteomes" id="UP001597294">
    <property type="component" value="Unassembled WGS sequence"/>
</dbReference>
<organism evidence="1 2">
    <name type="scientific">Kiloniella antarctica</name>
    <dbReference type="NCBI Taxonomy" id="1550907"/>
    <lineage>
        <taxon>Bacteria</taxon>
        <taxon>Pseudomonadati</taxon>
        <taxon>Pseudomonadota</taxon>
        <taxon>Alphaproteobacteria</taxon>
        <taxon>Rhodospirillales</taxon>
        <taxon>Kiloniellaceae</taxon>
        <taxon>Kiloniella</taxon>
    </lineage>
</organism>
<dbReference type="EMBL" id="JBHUII010000004">
    <property type="protein sequence ID" value="MFD2205720.1"/>
    <property type="molecule type" value="Genomic_DNA"/>
</dbReference>
<name>A0ABW5BLG0_9PROT</name>
<comment type="caution">
    <text evidence="1">The sequence shown here is derived from an EMBL/GenBank/DDBJ whole genome shotgun (WGS) entry which is preliminary data.</text>
</comment>
<evidence type="ECO:0000313" key="2">
    <source>
        <dbReference type="Proteomes" id="UP001597294"/>
    </source>
</evidence>
<protein>
    <submittedName>
        <fullName evidence="1">Uncharacterized protein</fullName>
    </submittedName>
</protein>
<keyword evidence="2" id="KW-1185">Reference proteome</keyword>